<feature type="coiled-coil region" evidence="1">
    <location>
        <begin position="22"/>
        <end position="125"/>
    </location>
</feature>
<feature type="region of interest" description="Disordered" evidence="2">
    <location>
        <begin position="1017"/>
        <end position="1056"/>
    </location>
</feature>
<feature type="compositionally biased region" description="Basic and acidic residues" evidence="2">
    <location>
        <begin position="1826"/>
        <end position="1839"/>
    </location>
</feature>
<dbReference type="Pfam" id="PF15246">
    <property type="entry name" value="NCKAP5"/>
    <property type="match status" value="1"/>
</dbReference>
<accession>A0AAD8G5I8</accession>
<feature type="compositionally biased region" description="Polar residues" evidence="2">
    <location>
        <begin position="1302"/>
        <end position="1322"/>
    </location>
</feature>
<feature type="domain" description="Nck-associated protein 5 C-terminal" evidence="3">
    <location>
        <begin position="1474"/>
        <end position="1766"/>
    </location>
</feature>
<dbReference type="EMBL" id="JAGXEW010000012">
    <property type="protein sequence ID" value="KAK1165811.1"/>
    <property type="molecule type" value="Genomic_DNA"/>
</dbReference>
<feature type="region of interest" description="Disordered" evidence="2">
    <location>
        <begin position="1550"/>
        <end position="1580"/>
    </location>
</feature>
<organism evidence="4 5">
    <name type="scientific">Acipenser oxyrinchus oxyrinchus</name>
    <dbReference type="NCBI Taxonomy" id="40147"/>
    <lineage>
        <taxon>Eukaryota</taxon>
        <taxon>Metazoa</taxon>
        <taxon>Chordata</taxon>
        <taxon>Craniata</taxon>
        <taxon>Vertebrata</taxon>
        <taxon>Euteleostomi</taxon>
        <taxon>Actinopterygii</taxon>
        <taxon>Chondrostei</taxon>
        <taxon>Acipenseriformes</taxon>
        <taxon>Acipenseridae</taxon>
        <taxon>Acipenser</taxon>
    </lineage>
</organism>
<feature type="region of interest" description="Disordered" evidence="2">
    <location>
        <begin position="1940"/>
        <end position="2013"/>
    </location>
</feature>
<evidence type="ECO:0000313" key="4">
    <source>
        <dbReference type="EMBL" id="KAK1165811.1"/>
    </source>
</evidence>
<feature type="compositionally biased region" description="Low complexity" evidence="2">
    <location>
        <begin position="1971"/>
        <end position="1982"/>
    </location>
</feature>
<feature type="compositionally biased region" description="Polar residues" evidence="2">
    <location>
        <begin position="1410"/>
        <end position="1426"/>
    </location>
</feature>
<gene>
    <name evidence="4" type="primary">NCKAP5</name>
    <name evidence="4" type="ORF">AOXY_G14435</name>
</gene>
<evidence type="ECO:0000256" key="2">
    <source>
        <dbReference type="SAM" id="MobiDB-lite"/>
    </source>
</evidence>
<feature type="compositionally biased region" description="Polar residues" evidence="2">
    <location>
        <begin position="1840"/>
        <end position="1849"/>
    </location>
</feature>
<feature type="compositionally biased region" description="Polar residues" evidence="2">
    <location>
        <begin position="1124"/>
        <end position="1138"/>
    </location>
</feature>
<evidence type="ECO:0000313" key="5">
    <source>
        <dbReference type="Proteomes" id="UP001230051"/>
    </source>
</evidence>
<feature type="compositionally biased region" description="Basic and acidic residues" evidence="2">
    <location>
        <begin position="1986"/>
        <end position="2003"/>
    </location>
</feature>
<feature type="region of interest" description="Disordered" evidence="2">
    <location>
        <begin position="791"/>
        <end position="974"/>
    </location>
</feature>
<dbReference type="GO" id="GO:0035371">
    <property type="term" value="C:microtubule plus-end"/>
    <property type="evidence" value="ECO:0007669"/>
    <property type="project" value="TreeGrafter"/>
</dbReference>
<dbReference type="PANTHER" id="PTHR21740">
    <property type="entry name" value="NCK-ASSOCIATED PROTEIN 5"/>
    <property type="match status" value="1"/>
</dbReference>
<feature type="compositionally biased region" description="Basic and acidic residues" evidence="2">
    <location>
        <begin position="1953"/>
        <end position="1963"/>
    </location>
</feature>
<reference evidence="4" key="1">
    <citation type="submission" date="2022-02" db="EMBL/GenBank/DDBJ databases">
        <title>Atlantic sturgeon de novo genome assembly.</title>
        <authorList>
            <person name="Stock M."/>
            <person name="Klopp C."/>
            <person name="Guiguen Y."/>
            <person name="Cabau C."/>
            <person name="Parinello H."/>
            <person name="Santidrian Yebra-Pimentel E."/>
            <person name="Kuhl H."/>
            <person name="Dirks R.P."/>
            <person name="Guessner J."/>
            <person name="Wuertz S."/>
            <person name="Du K."/>
            <person name="Schartl M."/>
        </authorList>
    </citation>
    <scope>NUCLEOTIDE SEQUENCE</scope>
    <source>
        <strain evidence="4">STURGEONOMICS-FGT-2020</strain>
        <tissue evidence="4">Whole blood</tissue>
    </source>
</reference>
<feature type="region of interest" description="Disordered" evidence="2">
    <location>
        <begin position="1724"/>
        <end position="1893"/>
    </location>
</feature>
<feature type="compositionally biased region" description="Polar residues" evidence="2">
    <location>
        <begin position="791"/>
        <end position="815"/>
    </location>
</feature>
<evidence type="ECO:0000256" key="1">
    <source>
        <dbReference type="SAM" id="Coils"/>
    </source>
</evidence>
<feature type="compositionally biased region" description="Basic and acidic residues" evidence="2">
    <location>
        <begin position="1455"/>
        <end position="1466"/>
    </location>
</feature>
<feature type="compositionally biased region" description="Low complexity" evidence="2">
    <location>
        <begin position="1853"/>
        <end position="1862"/>
    </location>
</feature>
<dbReference type="GO" id="GO:0001578">
    <property type="term" value="P:microtubule bundle formation"/>
    <property type="evidence" value="ECO:0007669"/>
    <property type="project" value="TreeGrafter"/>
</dbReference>
<feature type="region of interest" description="Disordered" evidence="2">
    <location>
        <begin position="1104"/>
        <end position="1138"/>
    </location>
</feature>
<feature type="compositionally biased region" description="Low complexity" evidence="2">
    <location>
        <begin position="817"/>
        <end position="838"/>
    </location>
</feature>
<dbReference type="GO" id="GO:0007019">
    <property type="term" value="P:microtubule depolymerization"/>
    <property type="evidence" value="ECO:0007669"/>
    <property type="project" value="TreeGrafter"/>
</dbReference>
<feature type="region of interest" description="Disordered" evidence="2">
    <location>
        <begin position="380"/>
        <end position="401"/>
    </location>
</feature>
<sequence length="2051" mass="225567">MAGSRQQEKRELWKRLSLDSSLVEHMDSNKCIEELLKHLEEERRSVRREKLAVARLQREVARSKSEGTMREKLIHELEEERRLRLESEKRLGEVTVESEQSTAHMLSLQQQLSRVEETVRNLLQNQGALDQTAVDTVDIMKVYKGKLSEGVKKPKEVVEDLNLAAEVDCHSEGSGNEEEMDKTTLLLERLRTLEAENSALTTENETQREQYERCLDEVANQVVQALLTQKDLREECLKLRTRVFDLEQQNRTLSVLFQQRVRPASDLLLQKLHSRIMDLSAGDLLSEPERSKSFLQLRTTETDIHESQQNVKSEIPVFKCQSQLGLTVPTQLYPRSSCSSSELSLSSACSEYSSGSYTWNDGKLCSKRSSLNWEKRVSIGSSAPNVSSPAEEQLPTRKKESHILEGLKKLQKRKPMDPPSLISKWGYKDCMNSNEGIYSPGLKCVGRGAPKSHLPSKPVGMCMSRELGKKIAYDYDSHDDADDESTNTPTLPYDLPSKDCRTFCKKLTHSVSDSLFSWGHSGKSMMGRKPSYFNSARPEKLTSFINGLFLSEKKCTSFKPPVLKFKASPTDLDCALQLSDIDDLEVLDDLHVESGDDTSSVVNRLAEKRAKGVSNRLSNEFDKLPLPQCEKDLSRSSQLDSRPKTFNLMKQNKVVRKTSSEECITVIFDAEDGEPIELSSHQTGVVSVTRNEISVNQQQTISTAEYTELIPQGMANCQKGSNVRNFSVLESPQNKAEQQPDNIAKKNVILSSVCTDTPSSERLLSHIPQQPKLIKPAYNNAHKLNYVPSMQTASSQRTNLTKIPSSGKGSPQKVSKASASETSNNNGTSSSSCQEKSPSSPPVKLSRFIKSPGGGCNQSPKAESVVSKHNAQPQQSSKIPCRNDWGKGSYTGVQGSPLLPRRHMEPVDYGEPPTRDRNCDPGQAELRSPSPPPPPGRSTSLLIRPNYENTPPLALKPVTHLSTSNPSRGGSAALLCHHNQPSQLDVQHQSPQMMQNTAELDVSHCAEPAPQKLVDNVTQQLQSSPGAHQTPTKGSPKRFSVKMYHPSSSGHAQGVNEPIAKSSKNISCLYNPQKGSSLQSTFTSKKGASCENGLPLQYKTSSSLPISLQGHTQSTIEPHGTQGHGSQVTPTSSGAENSLQNTEEKVVKTRIPIGLKVLVKSPPVLRKSITVPGKQEKDNINTASKGTVMSNNFRQCDASQGTRSFVMVTAKSDQEIKSDIQESYLNEETLSPVLNDSESPVAEKGDGESRLFKRSVSVTNKPHLMPALGMNGAKARSQSFSTHTGDKTCTSVTEGPGKIRTQIITNTTGRGSSLPGQNSSIEGFQLTPGSRPSESPSRSPRGVDHSYTRQSSYGSISSSSSHQGSPSKVGSRTTPKADGPQNGSKYEGNKSPPQKEARSLPLADRLGLRNSRQPGKSQPQFDSVSPSHFLPEQASESIDSRLLNPSRIQIMRPAKKSDNPTRRPEVPEQLSPSVSTIEEKVMMGIQENMQKGQGKEKSQVTETKLKTGSSLASWFGFRRSKLPALSGKKTDASKAKEEKKEVKIGLVLGNKQLKSDKKKDKKNEQCKDSQGHTTKPENNDKVVSIMDHCNTKIGPPMKQLQPSTTKDQFMKELLNRVDKTENGSNHVSYRSVLKSSSQDSSLPTISISTQGNHKKNSEMKADMEMHNETVTKIVTQKINIMADDDGESVPKPSCQDHMLGSSCQMRTLDSGIGTFPLPDSVTRATGRLPKSQSNPEKVETVSPEPDEILPQTTLPKAKTLEREMPSTSETCQQEPGAVCHSLSDPTMAAKAGHAFQSRLPMPTTSGVMKPKGVHVKKLNPVSAKSPDSDEKQAEKRKNSQDQSSLQTDRTLLESTYSASSSDSETESEYESNEIGTGQEVLLDQMKNNTQVDQDEHAVKKSCIVSPMSIMDFYQHKAYVHYGKEGHKDMSHYSFVHNQSITEGKAGDSPSKLKQVEEKKEEPKMSGFAKISLESLNKLNSNSGPFLEKEKKSPNKAEGEKADDAGNEEACSSCSVKPGVDNLESLSDSLYDSFSSCASQGSSDISRHYDAH</sequence>
<feature type="region of interest" description="Disordered" evidence="2">
    <location>
        <begin position="1274"/>
        <end position="1476"/>
    </location>
</feature>
<feature type="compositionally biased region" description="Polar residues" evidence="2">
    <location>
        <begin position="1017"/>
        <end position="1033"/>
    </location>
</feature>
<feature type="compositionally biased region" description="Polar residues" evidence="2">
    <location>
        <begin position="1276"/>
        <end position="1293"/>
    </location>
</feature>
<evidence type="ECO:0000259" key="3">
    <source>
        <dbReference type="Pfam" id="PF15246"/>
    </source>
</evidence>
<protein>
    <submittedName>
        <fullName evidence="4">Nck-associated protein 5-like isoform X1</fullName>
    </submittedName>
</protein>
<feature type="compositionally biased region" description="Basic and acidic residues" evidence="2">
    <location>
        <begin position="1553"/>
        <end position="1580"/>
    </location>
</feature>
<dbReference type="InterPro" id="IPR026163">
    <property type="entry name" value="Nckap5l"/>
</dbReference>
<feature type="compositionally biased region" description="Low complexity" evidence="2">
    <location>
        <begin position="1330"/>
        <end position="1340"/>
    </location>
</feature>
<keyword evidence="5" id="KW-1185">Reference proteome</keyword>
<keyword evidence="1" id="KW-0175">Coiled coil</keyword>
<comment type="caution">
    <text evidence="4">The sequence shown here is derived from an EMBL/GenBank/DDBJ whole genome shotgun (WGS) entry which is preliminary data.</text>
</comment>
<name>A0AAD8G5I8_ACIOX</name>
<feature type="coiled-coil region" evidence="1">
    <location>
        <begin position="190"/>
        <end position="249"/>
    </location>
</feature>
<feature type="compositionally biased region" description="Polar residues" evidence="2">
    <location>
        <begin position="857"/>
        <end position="878"/>
    </location>
</feature>
<dbReference type="InterPro" id="IPR032769">
    <property type="entry name" value="NCKAP5_C"/>
</dbReference>
<dbReference type="PANTHER" id="PTHR21740:SF0">
    <property type="entry name" value="NCK-ASSOCIATED PROTEIN 5"/>
    <property type="match status" value="1"/>
</dbReference>
<feature type="compositionally biased region" description="Low complexity" evidence="2">
    <location>
        <begin position="1351"/>
        <end position="1371"/>
    </location>
</feature>
<feature type="compositionally biased region" description="Polar residues" evidence="2">
    <location>
        <begin position="1104"/>
        <end position="1116"/>
    </location>
</feature>
<proteinExistence type="predicted"/>
<feature type="compositionally biased region" description="Polar residues" evidence="2">
    <location>
        <begin position="380"/>
        <end position="390"/>
    </location>
</feature>
<dbReference type="Proteomes" id="UP001230051">
    <property type="component" value="Unassembled WGS sequence"/>
</dbReference>